<accession>A0A556U2D8</accession>
<keyword evidence="3" id="KW-1185">Reference proteome</keyword>
<organism evidence="2 3">
    <name type="scientific">Bagarius yarrelli</name>
    <name type="common">Goonch</name>
    <name type="synonym">Bagrus yarrelli</name>
    <dbReference type="NCBI Taxonomy" id="175774"/>
    <lineage>
        <taxon>Eukaryota</taxon>
        <taxon>Metazoa</taxon>
        <taxon>Chordata</taxon>
        <taxon>Craniata</taxon>
        <taxon>Vertebrata</taxon>
        <taxon>Euteleostomi</taxon>
        <taxon>Actinopterygii</taxon>
        <taxon>Neopterygii</taxon>
        <taxon>Teleostei</taxon>
        <taxon>Ostariophysi</taxon>
        <taxon>Siluriformes</taxon>
        <taxon>Sisoridae</taxon>
        <taxon>Sisorinae</taxon>
        <taxon>Bagarius</taxon>
    </lineage>
</organism>
<dbReference type="PANTHER" id="PTHR36960">
    <property type="entry name" value="SI:DKEY-32E6.3"/>
    <property type="match status" value="1"/>
</dbReference>
<dbReference type="OrthoDB" id="417678at2759"/>
<comment type="caution">
    <text evidence="2">The sequence shown here is derived from an EMBL/GenBank/DDBJ whole genome shotgun (WGS) entry which is preliminary data.</text>
</comment>
<dbReference type="Proteomes" id="UP000319801">
    <property type="component" value="Unassembled WGS sequence"/>
</dbReference>
<evidence type="ECO:0000313" key="2">
    <source>
        <dbReference type="EMBL" id="TSM04854.1"/>
    </source>
</evidence>
<reference evidence="2 3" key="1">
    <citation type="journal article" date="2019" name="Genome Biol. Evol.">
        <title>Whole-Genome Sequencing of the Giant Devil Catfish, Bagarius yarrelli.</title>
        <authorList>
            <person name="Jiang W."/>
            <person name="Lv Y."/>
            <person name="Cheng L."/>
            <person name="Yang K."/>
            <person name="Chao B."/>
            <person name="Wang X."/>
            <person name="Li Y."/>
            <person name="Pan X."/>
            <person name="You X."/>
            <person name="Zhang Y."/>
            <person name="Yang J."/>
            <person name="Li J."/>
            <person name="Zhang X."/>
            <person name="Liu S."/>
            <person name="Sun C."/>
            <person name="Yang J."/>
            <person name="Shi Q."/>
        </authorList>
    </citation>
    <scope>NUCLEOTIDE SEQUENCE [LARGE SCALE GENOMIC DNA]</scope>
    <source>
        <strain evidence="2">JWS20170419001</strain>
        <tissue evidence="2">Muscle</tissue>
    </source>
</reference>
<feature type="region of interest" description="Disordered" evidence="1">
    <location>
        <begin position="1"/>
        <end position="29"/>
    </location>
</feature>
<protein>
    <submittedName>
        <fullName evidence="2">Uncharacterized protein</fullName>
    </submittedName>
</protein>
<feature type="compositionally biased region" description="Polar residues" evidence="1">
    <location>
        <begin position="1"/>
        <end position="15"/>
    </location>
</feature>
<name>A0A556U2D8_BAGYA</name>
<gene>
    <name evidence="2" type="ORF">Baya_7739</name>
</gene>
<evidence type="ECO:0000256" key="1">
    <source>
        <dbReference type="SAM" id="MobiDB-lite"/>
    </source>
</evidence>
<dbReference type="EMBL" id="VCAZ01000040">
    <property type="protein sequence ID" value="TSM04854.1"/>
    <property type="molecule type" value="Genomic_DNA"/>
</dbReference>
<proteinExistence type="predicted"/>
<evidence type="ECO:0000313" key="3">
    <source>
        <dbReference type="Proteomes" id="UP000319801"/>
    </source>
</evidence>
<dbReference type="AlphaFoldDB" id="A0A556U2D8"/>
<dbReference type="PANTHER" id="PTHR36960:SF1">
    <property type="entry name" value="SI:DKEY-32E6.3"/>
    <property type="match status" value="1"/>
</dbReference>
<sequence>MSGSRNSNKTSSGCITNGGEAQENSDTSVHPSLSASQLLLVTKKKIVLHIDLNNTILLSDTVTNQGTVAALDYFLSTVTWGRLVKGKWEWLCESPSLLPPCEGAVSYYSQYGRVVGFTTAGPGRRFRKVLEEHLELMRWPSDLPAHKELSVKGEDGKLYHWILPAFFQMLLDLTSQRIEFSILFRTFGTDLPRLLKVVQQALEHGTHPLFSLLPELKLSVNTAPGQIRCNAKGVILTHGEERLSTQDGERNLYWYLSSSQGLCGFQDHFNWWARNAYSIVGGKPLWIDPFDSLIQHIFIDDKICQNNDDTIVHPKVFLDPESSATRTASTSELYDLCLIQTDLLRAISEPSYFTERIRICMENYERNLAQQLG</sequence>